<gene>
    <name evidence="2" type="ORF">VaNZ11_016389</name>
</gene>
<feature type="compositionally biased region" description="Acidic residues" evidence="1">
    <location>
        <begin position="297"/>
        <end position="306"/>
    </location>
</feature>
<protein>
    <submittedName>
        <fullName evidence="2">Uncharacterized protein</fullName>
    </submittedName>
</protein>
<keyword evidence="3" id="KW-1185">Reference proteome</keyword>
<evidence type="ECO:0000313" key="2">
    <source>
        <dbReference type="EMBL" id="GLI71268.1"/>
    </source>
</evidence>
<comment type="caution">
    <text evidence="2">The sequence shown here is derived from an EMBL/GenBank/DDBJ whole genome shotgun (WGS) entry which is preliminary data.</text>
</comment>
<reference evidence="2 3" key="1">
    <citation type="journal article" date="2023" name="IScience">
        <title>Expanded male sex-determining region conserved during the evolution of homothallism in the green alga Volvox.</title>
        <authorList>
            <person name="Yamamoto K."/>
            <person name="Matsuzaki R."/>
            <person name="Mahakham W."/>
            <person name="Heman W."/>
            <person name="Sekimoto H."/>
            <person name="Kawachi M."/>
            <person name="Minakuchi Y."/>
            <person name="Toyoda A."/>
            <person name="Nozaki H."/>
        </authorList>
    </citation>
    <scope>NUCLEOTIDE SEQUENCE [LARGE SCALE GENOMIC DNA]</scope>
    <source>
        <strain evidence="2 3">NIES-4468</strain>
    </source>
</reference>
<proteinExistence type="predicted"/>
<accession>A0ABQ5SMQ0</accession>
<feature type="compositionally biased region" description="Basic and acidic residues" evidence="1">
    <location>
        <begin position="341"/>
        <end position="363"/>
    </location>
</feature>
<feature type="region of interest" description="Disordered" evidence="1">
    <location>
        <begin position="289"/>
        <end position="363"/>
    </location>
</feature>
<evidence type="ECO:0000313" key="3">
    <source>
        <dbReference type="Proteomes" id="UP001165090"/>
    </source>
</evidence>
<evidence type="ECO:0000256" key="1">
    <source>
        <dbReference type="SAM" id="MobiDB-lite"/>
    </source>
</evidence>
<dbReference type="Proteomes" id="UP001165090">
    <property type="component" value="Unassembled WGS sequence"/>
</dbReference>
<organism evidence="2 3">
    <name type="scientific">Volvox africanus</name>
    <dbReference type="NCBI Taxonomy" id="51714"/>
    <lineage>
        <taxon>Eukaryota</taxon>
        <taxon>Viridiplantae</taxon>
        <taxon>Chlorophyta</taxon>
        <taxon>core chlorophytes</taxon>
        <taxon>Chlorophyceae</taxon>
        <taxon>CS clade</taxon>
        <taxon>Chlamydomonadales</taxon>
        <taxon>Volvocaceae</taxon>
        <taxon>Volvox</taxon>
    </lineage>
</organism>
<name>A0ABQ5SMQ0_9CHLO</name>
<dbReference type="EMBL" id="BSDZ01000103">
    <property type="protein sequence ID" value="GLI71268.1"/>
    <property type="molecule type" value="Genomic_DNA"/>
</dbReference>
<sequence>MGTVLIQHGEHGPDGGPPPRAYFQLIEGKLHMPTIRDYFRLANVALDGVVYPTDPDGFTFSTFAPSTQARVTGDPLPGGPRLTRVLLIRTNDMYGDHDQQGGKRRLTQVEENLGLWTLPPPEAQPRTLSELAAALRSFLQIESNVSWVFKYRYQNELVPIVSDSSLVVAFDYFRAQAAQVADDEQDIHQLCRLYLSANEEMAPRDIIRARITGILDAAAAGREATTPPAPAGPHSGPLPGTLQLPGADSTTVAMLGSHQQAAAAALAAAGFQYGLSVPASSSFELEAGAQGGLMGDGDGDDGEDGDTQGGGGTMSSLLGLSRPSGSEGVLGGSMGSSSGQAKKESKTRHADGRFKNEAQHQKKMADMSRKIAELFEGQIVQMVEVVDHKKINCLLCNHACTAYSAYHTDCVRKHFLRHHESALRERGVDVARWRKEYEVSQKVKRLQQQQHEVATIPIVHGIVQPLQTLAVGNLLAAGPQGLQQLALPGLFLNGLGGLQANVTVGTDAEAVQRNLQAQLLSLAAAGLPVEVQLPVIAQQQAGNGNGMAGVSQMSTVSALLLQAQAVSHDEQVQIQAGTMSGLMNAAAVGSGGSGGGAPGGLVSQLSGALGNTNNSPPGGVIALAPMARMASGTVTTEMPPPPPPLLLPPPLPPAQVQPQAQVQVPMPGGPDSTAAGHRLGALAHVRSSTMLTTMSQS</sequence>
<feature type="compositionally biased region" description="Low complexity" evidence="1">
    <location>
        <begin position="314"/>
        <end position="327"/>
    </location>
</feature>
<feature type="region of interest" description="Disordered" evidence="1">
    <location>
        <begin position="222"/>
        <end position="245"/>
    </location>
</feature>